<dbReference type="Proteomes" id="UP001343724">
    <property type="component" value="Unassembled WGS sequence"/>
</dbReference>
<gene>
    <name evidence="1" type="ORF">VJ920_05875</name>
</gene>
<dbReference type="InterPro" id="IPR025051">
    <property type="entry name" value="DUF3990"/>
</dbReference>
<accession>A0ABU6IYS4</accession>
<keyword evidence="2" id="KW-1185">Reference proteome</keyword>
<protein>
    <submittedName>
        <fullName evidence="1">DUF3990 domain-containing protein</fullName>
    </submittedName>
</protein>
<evidence type="ECO:0000313" key="2">
    <source>
        <dbReference type="Proteomes" id="UP001343724"/>
    </source>
</evidence>
<organism evidence="1 2">
    <name type="scientific">Adlercreutzia shanghongiae</name>
    <dbReference type="NCBI Taxonomy" id="3111773"/>
    <lineage>
        <taxon>Bacteria</taxon>
        <taxon>Bacillati</taxon>
        <taxon>Actinomycetota</taxon>
        <taxon>Coriobacteriia</taxon>
        <taxon>Eggerthellales</taxon>
        <taxon>Eggerthellaceae</taxon>
        <taxon>Adlercreutzia</taxon>
    </lineage>
</organism>
<dbReference type="Pfam" id="PF13151">
    <property type="entry name" value="DUF3990"/>
    <property type="match status" value="1"/>
</dbReference>
<dbReference type="EMBL" id="JAYMFH010000005">
    <property type="protein sequence ID" value="MEC4294830.1"/>
    <property type="molecule type" value="Genomic_DNA"/>
</dbReference>
<dbReference type="RefSeq" id="WP_326437781.1">
    <property type="nucleotide sequence ID" value="NZ_JAYMFH010000005.1"/>
</dbReference>
<name>A0ABU6IYS4_9ACTN</name>
<comment type="caution">
    <text evidence="1">The sequence shown here is derived from an EMBL/GenBank/DDBJ whole genome shotgun (WGS) entry which is preliminary data.</text>
</comment>
<reference evidence="1 2" key="1">
    <citation type="submission" date="2024-01" db="EMBL/GenBank/DDBJ databases">
        <title>novel species in genus Adlercreutzia.</title>
        <authorList>
            <person name="Liu X."/>
        </authorList>
    </citation>
    <scope>NUCLEOTIDE SEQUENCE [LARGE SCALE GENOMIC DNA]</scope>
    <source>
        <strain evidence="1 2">R22</strain>
    </source>
</reference>
<proteinExistence type="predicted"/>
<sequence length="186" mass="20804">MLALRDDLILYHGSYTSIDEIDLEKCAPGRDFGQGFYLTSSYDQARNFVPLSIKKHQAENFSDNSGVGFISTYRMKLRPDLSIHVFAEANADWLHFVAANRRGDLFPELVDGYKDFDVIVGKIANDRTARTLQLYVSGAFGEPGTPEADNIAIALLLPNRLEDQYCFLTPRAVECLTLEGSEPYGI</sequence>
<evidence type="ECO:0000313" key="1">
    <source>
        <dbReference type="EMBL" id="MEC4294830.1"/>
    </source>
</evidence>